<comment type="caution">
    <text evidence="2">The sequence shown here is derived from an EMBL/GenBank/DDBJ whole genome shotgun (WGS) entry which is preliminary data.</text>
</comment>
<keyword evidence="1" id="KW-1133">Transmembrane helix</keyword>
<name>A0A3A1U2R7_9MICO</name>
<evidence type="ECO:0000313" key="2">
    <source>
        <dbReference type="EMBL" id="RIX28776.1"/>
    </source>
</evidence>
<dbReference type="EMBL" id="QXTG01000002">
    <property type="protein sequence ID" value="RIX28776.1"/>
    <property type="molecule type" value="Genomic_DNA"/>
</dbReference>
<gene>
    <name evidence="2" type="ORF">D1781_15415</name>
</gene>
<feature type="transmembrane region" description="Helical" evidence="1">
    <location>
        <begin position="92"/>
        <end position="111"/>
    </location>
</feature>
<sequence>MTITMRAPLTASAPAVEDGQADVVWRAMRDGAWAARRDGRHLGTVERGRRWIATGSDSELIGAYRTFREAQAAVAAPAAQRVPSPRSAAPRLPVAILVAVAAAATVAAGILH</sequence>
<dbReference type="AlphaFoldDB" id="A0A3A1U2R7"/>
<dbReference type="Proteomes" id="UP000265742">
    <property type="component" value="Unassembled WGS sequence"/>
</dbReference>
<keyword evidence="3" id="KW-1185">Reference proteome</keyword>
<accession>A0A3A1U2R7</accession>
<keyword evidence="1" id="KW-0812">Transmembrane</keyword>
<proteinExistence type="predicted"/>
<dbReference type="RefSeq" id="WP_119483085.1">
    <property type="nucleotide sequence ID" value="NZ_QXTG01000002.1"/>
</dbReference>
<organism evidence="2 3">
    <name type="scientific">Amnibacterium setariae</name>
    <dbReference type="NCBI Taxonomy" id="2306585"/>
    <lineage>
        <taxon>Bacteria</taxon>
        <taxon>Bacillati</taxon>
        <taxon>Actinomycetota</taxon>
        <taxon>Actinomycetes</taxon>
        <taxon>Micrococcales</taxon>
        <taxon>Microbacteriaceae</taxon>
        <taxon>Amnibacterium</taxon>
    </lineage>
</organism>
<keyword evidence="1" id="KW-0472">Membrane</keyword>
<evidence type="ECO:0000313" key="3">
    <source>
        <dbReference type="Proteomes" id="UP000265742"/>
    </source>
</evidence>
<protein>
    <submittedName>
        <fullName evidence="2">Uncharacterized protein</fullName>
    </submittedName>
</protein>
<evidence type="ECO:0000256" key="1">
    <source>
        <dbReference type="SAM" id="Phobius"/>
    </source>
</evidence>
<reference evidence="3" key="1">
    <citation type="submission" date="2018-09" db="EMBL/GenBank/DDBJ databases">
        <authorList>
            <person name="Kim I."/>
        </authorList>
    </citation>
    <scope>NUCLEOTIDE SEQUENCE [LARGE SCALE GENOMIC DNA]</scope>
    <source>
        <strain evidence="3">DD4a</strain>
    </source>
</reference>